<keyword evidence="1" id="KW-0808">Transferase</keyword>
<dbReference type="SUPFAM" id="SSF109604">
    <property type="entry name" value="HD-domain/PDEase-like"/>
    <property type="match status" value="1"/>
</dbReference>
<keyword evidence="5" id="KW-0511">Multifunctional enzyme</keyword>
<proteinExistence type="predicted"/>
<dbReference type="InterPro" id="IPR010043">
    <property type="entry name" value="UTase/UR"/>
</dbReference>
<dbReference type="InterPro" id="IPR005105">
    <property type="entry name" value="GlnD_Uridyltrans_N"/>
</dbReference>
<dbReference type="EMBL" id="BAABID010000014">
    <property type="protein sequence ID" value="GAA4733620.1"/>
    <property type="molecule type" value="Genomic_DNA"/>
</dbReference>
<dbReference type="Pfam" id="PF03445">
    <property type="entry name" value="DUF294"/>
    <property type="match status" value="1"/>
</dbReference>
<dbReference type="InterPro" id="IPR003607">
    <property type="entry name" value="HD/PDEase_dom"/>
</dbReference>
<evidence type="ECO:0000256" key="4">
    <source>
        <dbReference type="ARBA" id="ARBA00022842"/>
    </source>
</evidence>
<feature type="domain" description="HD/PDEase" evidence="7">
    <location>
        <begin position="445"/>
        <end position="590"/>
    </location>
</feature>
<dbReference type="SUPFAM" id="SSF81593">
    <property type="entry name" value="Nucleotidyltransferase substrate binding subunit/domain"/>
    <property type="match status" value="1"/>
</dbReference>
<dbReference type="SUPFAM" id="SSF81301">
    <property type="entry name" value="Nucleotidyltransferase"/>
    <property type="match status" value="1"/>
</dbReference>
<dbReference type="Gene3D" id="1.10.3090.10">
    <property type="entry name" value="cca-adding enzyme, domain 2"/>
    <property type="match status" value="1"/>
</dbReference>
<dbReference type="PANTHER" id="PTHR47320:SF1">
    <property type="entry name" value="BIFUNCTIONAL URIDYLYLTRANSFERASE_URIDYLYL-REMOVING ENZYME"/>
    <property type="match status" value="1"/>
</dbReference>
<gene>
    <name evidence="8" type="ORF">GCM10023216_27540</name>
</gene>
<protein>
    <recommendedName>
        <fullName evidence="7">HD/PDEase domain-containing protein</fullName>
    </recommendedName>
</protein>
<dbReference type="Pfam" id="PF01966">
    <property type="entry name" value="HD"/>
    <property type="match status" value="1"/>
</dbReference>
<dbReference type="CDD" id="cd05401">
    <property type="entry name" value="NT_GlnE_GlnD_like"/>
    <property type="match status" value="1"/>
</dbReference>
<evidence type="ECO:0000256" key="1">
    <source>
        <dbReference type="ARBA" id="ARBA00022679"/>
    </source>
</evidence>
<keyword evidence="2" id="KW-0548">Nucleotidyltransferase</keyword>
<sequence>MADHPTSGVGPAQQAPHPGPGVRGPVVGLRDEMLASARQMTGPGRSGVARRATLQQLVTDRLAALYTEATADVDPSGLALAAVGSLGRNDLGPLSDLDLVLVHDGRTHKADELAQVAERLWYPLWDSGVDIDHAVRSLNQTRQLAMRDLPAAVGWLDVRPVAGDAVVVHRAASGILTDWRSASRRRLPELLTSVRERAERSGDLAYLIEPDLKDARGGIRDAVVLSALAATWLTDRPHGRVDSAYAHLLDVRDTLQVVTGRRATRLLLADLDEVAAATGYDDPDELLASLAAAGREISFALDSTVRRARQALQRPAVRRKPVLVRGRRQPPRLRSVGDGLVEHDGELVLGVSASPREDPLLSLRAAATAARTGLVLSPVTMQSLAECPPIPEPWPAPARAHLLSLLSAGTAQIHVWEALDLAGAVTTWIPEWADVRNKPQRAAVHRHTVDRHLVETAALAPTVRKRQLARGVDPRLLPTELLAVAAIVHDLGKRRRAESTDHSVEGARVVPPLLRRMGFDDGFVDDVERLVRHHLTLATLATTADPDDPGTVAALLDAVDHRPDLLEVLRALTECDATSLGPAGWTSWRASLVDLLTDRARVLLSSAPVAGEAGEADGESGPTVTGR</sequence>
<dbReference type="Pfam" id="PF08335">
    <property type="entry name" value="GlnD_UR_UTase"/>
    <property type="match status" value="1"/>
</dbReference>
<dbReference type="Gene3D" id="3.30.460.10">
    <property type="entry name" value="Beta Polymerase, domain 2"/>
    <property type="match status" value="1"/>
</dbReference>
<evidence type="ECO:0000259" key="7">
    <source>
        <dbReference type="SMART" id="SM00471"/>
    </source>
</evidence>
<evidence type="ECO:0000256" key="6">
    <source>
        <dbReference type="SAM" id="MobiDB-lite"/>
    </source>
</evidence>
<name>A0ABP8YLC6_9MICO</name>
<evidence type="ECO:0000256" key="5">
    <source>
        <dbReference type="ARBA" id="ARBA00023268"/>
    </source>
</evidence>
<reference evidence="9" key="1">
    <citation type="journal article" date="2019" name="Int. J. Syst. Evol. Microbiol.">
        <title>The Global Catalogue of Microorganisms (GCM) 10K type strain sequencing project: providing services to taxonomists for standard genome sequencing and annotation.</title>
        <authorList>
            <consortium name="The Broad Institute Genomics Platform"/>
            <consortium name="The Broad Institute Genome Sequencing Center for Infectious Disease"/>
            <person name="Wu L."/>
            <person name="Ma J."/>
        </authorList>
    </citation>
    <scope>NUCLEOTIDE SEQUENCE [LARGE SCALE GENOMIC DNA]</scope>
    <source>
        <strain evidence="9">JCM 18063</strain>
    </source>
</reference>
<organism evidence="8 9">
    <name type="scientific">Isoptericola chiayiensis</name>
    <dbReference type="NCBI Taxonomy" id="579446"/>
    <lineage>
        <taxon>Bacteria</taxon>
        <taxon>Bacillati</taxon>
        <taxon>Actinomycetota</taxon>
        <taxon>Actinomycetes</taxon>
        <taxon>Micrococcales</taxon>
        <taxon>Promicromonosporaceae</taxon>
        <taxon>Isoptericola</taxon>
    </lineage>
</organism>
<dbReference type="InterPro" id="IPR006674">
    <property type="entry name" value="HD_domain"/>
</dbReference>
<dbReference type="RefSeq" id="WP_172152329.1">
    <property type="nucleotide sequence ID" value="NZ_BAABID010000014.1"/>
</dbReference>
<keyword evidence="4" id="KW-0460">Magnesium</keyword>
<evidence type="ECO:0000313" key="9">
    <source>
        <dbReference type="Proteomes" id="UP001500956"/>
    </source>
</evidence>
<dbReference type="Proteomes" id="UP001500956">
    <property type="component" value="Unassembled WGS sequence"/>
</dbReference>
<evidence type="ECO:0000256" key="3">
    <source>
        <dbReference type="ARBA" id="ARBA00022801"/>
    </source>
</evidence>
<dbReference type="SMART" id="SM00471">
    <property type="entry name" value="HDc"/>
    <property type="match status" value="1"/>
</dbReference>
<keyword evidence="3" id="KW-0378">Hydrolase</keyword>
<evidence type="ECO:0000313" key="8">
    <source>
        <dbReference type="EMBL" id="GAA4733620.1"/>
    </source>
</evidence>
<feature type="region of interest" description="Disordered" evidence="6">
    <location>
        <begin position="1"/>
        <end position="26"/>
    </location>
</feature>
<dbReference type="InterPro" id="IPR043519">
    <property type="entry name" value="NT_sf"/>
</dbReference>
<evidence type="ECO:0000256" key="2">
    <source>
        <dbReference type="ARBA" id="ARBA00022695"/>
    </source>
</evidence>
<dbReference type="InterPro" id="IPR013546">
    <property type="entry name" value="PII_UdlTrfase/GS_AdlTrfase"/>
</dbReference>
<keyword evidence="9" id="KW-1185">Reference proteome</keyword>
<accession>A0ABP8YLC6</accession>
<dbReference type="PANTHER" id="PTHR47320">
    <property type="entry name" value="BIFUNCTIONAL URIDYLYLTRANSFERASE/URIDYLYL-REMOVING ENZYME"/>
    <property type="match status" value="1"/>
</dbReference>
<comment type="caution">
    <text evidence="8">The sequence shown here is derived from an EMBL/GenBank/DDBJ whole genome shotgun (WGS) entry which is preliminary data.</text>
</comment>